<dbReference type="Pfam" id="PF07690">
    <property type="entry name" value="MFS_1"/>
    <property type="match status" value="2"/>
</dbReference>
<evidence type="ECO:0000256" key="5">
    <source>
        <dbReference type="ARBA" id="ARBA00022989"/>
    </source>
</evidence>
<evidence type="ECO:0000259" key="8">
    <source>
        <dbReference type="PROSITE" id="PS50850"/>
    </source>
</evidence>
<keyword evidence="6 7" id="KW-0472">Membrane</keyword>
<evidence type="ECO:0000313" key="10">
    <source>
        <dbReference type="Proteomes" id="UP000027153"/>
    </source>
</evidence>
<comment type="subcellular location">
    <subcellularLocation>
        <location evidence="1">Cell membrane</location>
        <topology evidence="1">Multi-pass membrane protein</topology>
    </subcellularLocation>
</comment>
<feature type="transmembrane region" description="Helical" evidence="7">
    <location>
        <begin position="358"/>
        <end position="374"/>
    </location>
</feature>
<reference evidence="9 10" key="1">
    <citation type="journal article" date="2013" name="Nature">
        <title>Anaerobic oxidation of methane coupled to nitrate reduction in a novel archaeal lineage.</title>
        <authorList>
            <person name="Haroon M.F."/>
            <person name="Hu S."/>
            <person name="Shi Y."/>
            <person name="Imelfort M."/>
            <person name="Keller J."/>
            <person name="Hugenholtz P."/>
            <person name="Yuan Z."/>
            <person name="Tyson G.W."/>
        </authorList>
    </citation>
    <scope>NUCLEOTIDE SEQUENCE [LARGE SCALE GENOMIC DNA]</scope>
    <source>
        <strain evidence="9 10">ANME-2d</strain>
    </source>
</reference>
<dbReference type="PROSITE" id="PS50850">
    <property type="entry name" value="MFS"/>
    <property type="match status" value="1"/>
</dbReference>
<evidence type="ECO:0000256" key="3">
    <source>
        <dbReference type="ARBA" id="ARBA00022475"/>
    </source>
</evidence>
<feature type="transmembrane region" description="Helical" evidence="7">
    <location>
        <begin position="380"/>
        <end position="398"/>
    </location>
</feature>
<feature type="transmembrane region" description="Helical" evidence="7">
    <location>
        <begin position="319"/>
        <end position="337"/>
    </location>
</feature>
<feature type="transmembrane region" description="Helical" evidence="7">
    <location>
        <begin position="237"/>
        <end position="254"/>
    </location>
</feature>
<dbReference type="InterPro" id="IPR036259">
    <property type="entry name" value="MFS_trans_sf"/>
</dbReference>
<evidence type="ECO:0000256" key="6">
    <source>
        <dbReference type="ARBA" id="ARBA00023136"/>
    </source>
</evidence>
<dbReference type="AlphaFoldDB" id="A0A062V0Y3"/>
<dbReference type="PROSITE" id="PS00216">
    <property type="entry name" value="SUGAR_TRANSPORT_1"/>
    <property type="match status" value="2"/>
</dbReference>
<dbReference type="InterPro" id="IPR020846">
    <property type="entry name" value="MFS_dom"/>
</dbReference>
<keyword evidence="3" id="KW-1003">Cell membrane</keyword>
<dbReference type="EMBL" id="JMIY01000007">
    <property type="protein sequence ID" value="KCZ71037.1"/>
    <property type="molecule type" value="Genomic_DNA"/>
</dbReference>
<dbReference type="OrthoDB" id="117970at2157"/>
<dbReference type="Gene3D" id="1.20.1250.20">
    <property type="entry name" value="MFS general substrate transporter like domains"/>
    <property type="match status" value="2"/>
</dbReference>
<dbReference type="InterPro" id="IPR011701">
    <property type="entry name" value="MFS"/>
</dbReference>
<feature type="transmembrane region" description="Helical" evidence="7">
    <location>
        <begin position="147"/>
        <end position="167"/>
    </location>
</feature>
<dbReference type="InterPro" id="IPR005829">
    <property type="entry name" value="Sugar_transporter_CS"/>
</dbReference>
<evidence type="ECO:0000313" key="9">
    <source>
        <dbReference type="EMBL" id="KCZ71037.1"/>
    </source>
</evidence>
<accession>A0A062V0Y3</accession>
<name>A0A062V0Y3_9EURY</name>
<keyword evidence="2" id="KW-0813">Transport</keyword>
<sequence length="400" mass="43481">MTELRTPGIRANLSQFFLQVLLVFFVGVTVGLERNIVPILAKEEFHVGSFSVLFSFIVSFGIVKALLNLSSGAWSERWGRKPFLILGWIAAIPVPLMIIWAESWLWVTIANIFLGINQGLTWTMTQTSKLDMAGGREMGIAASLDEWGGYFGVAVATIVTGYLAAVFGIRPVPFYFGLAVIVVALLVSIVFVKETLPYTYISPASGTSGFGFLSVVKQVSWKDKSMFACSQAGLIEKFVDVMVWVAFPLFFFGSLNVDRIGVVVGAYGLSWGFLQLLVGPVSDRIGRKWLIVAGMWICGLGILLTAIGSGFYFWMLTSAITGIGMALLYPTLIAAIGDFSHPAWRASALGVYRMWRDSGYALGALVISMSMDIFGVTSSFYITACLMIVSGAVVAGTMRD</sequence>
<dbReference type="SUPFAM" id="SSF103473">
    <property type="entry name" value="MFS general substrate transporter"/>
    <property type="match status" value="1"/>
</dbReference>
<dbReference type="GO" id="GO:0005886">
    <property type="term" value="C:plasma membrane"/>
    <property type="evidence" value="ECO:0007669"/>
    <property type="project" value="UniProtKB-SubCell"/>
</dbReference>
<dbReference type="PATRIC" id="fig|1392998.3.peg.2627"/>
<dbReference type="RefSeq" id="WP_048093157.1">
    <property type="nucleotide sequence ID" value="NZ_JMIY01000007.1"/>
</dbReference>
<dbReference type="GO" id="GO:0022857">
    <property type="term" value="F:transmembrane transporter activity"/>
    <property type="evidence" value="ECO:0007669"/>
    <property type="project" value="InterPro"/>
</dbReference>
<feature type="transmembrane region" description="Helical" evidence="7">
    <location>
        <begin position="12"/>
        <end position="32"/>
    </location>
</feature>
<protein>
    <submittedName>
        <fullName evidence="9">Arabinose efflux permease family protein</fullName>
    </submittedName>
</protein>
<dbReference type="PANTHER" id="PTHR23517">
    <property type="entry name" value="RESISTANCE PROTEIN MDTM, PUTATIVE-RELATED-RELATED"/>
    <property type="match status" value="1"/>
</dbReference>
<dbReference type="Proteomes" id="UP000027153">
    <property type="component" value="Unassembled WGS sequence"/>
</dbReference>
<feature type="domain" description="Major facilitator superfamily (MFS) profile" evidence="8">
    <location>
        <begin position="15"/>
        <end position="400"/>
    </location>
</feature>
<dbReference type="CDD" id="cd17325">
    <property type="entry name" value="MFS_MdtG_SLC18_like"/>
    <property type="match status" value="1"/>
</dbReference>
<keyword evidence="4 7" id="KW-0812">Transmembrane</keyword>
<proteinExistence type="predicted"/>
<evidence type="ECO:0000256" key="7">
    <source>
        <dbReference type="SAM" id="Phobius"/>
    </source>
</evidence>
<evidence type="ECO:0000256" key="4">
    <source>
        <dbReference type="ARBA" id="ARBA00022692"/>
    </source>
</evidence>
<dbReference type="InterPro" id="IPR050171">
    <property type="entry name" value="MFS_Transporters"/>
</dbReference>
<comment type="caution">
    <text evidence="9">The sequence shown here is derived from an EMBL/GenBank/DDBJ whole genome shotgun (WGS) entry which is preliminary data.</text>
</comment>
<feature type="transmembrane region" description="Helical" evidence="7">
    <location>
        <begin position="174"/>
        <end position="192"/>
    </location>
</feature>
<feature type="transmembrane region" description="Helical" evidence="7">
    <location>
        <begin position="260"/>
        <end position="278"/>
    </location>
</feature>
<feature type="transmembrane region" description="Helical" evidence="7">
    <location>
        <begin position="290"/>
        <end position="313"/>
    </location>
</feature>
<evidence type="ECO:0000256" key="1">
    <source>
        <dbReference type="ARBA" id="ARBA00004651"/>
    </source>
</evidence>
<dbReference type="PANTHER" id="PTHR23517:SF3">
    <property type="entry name" value="INTEGRAL MEMBRANE TRANSPORT PROTEIN"/>
    <property type="match status" value="1"/>
</dbReference>
<feature type="transmembrane region" description="Helical" evidence="7">
    <location>
        <begin position="83"/>
        <end position="101"/>
    </location>
</feature>
<keyword evidence="5 7" id="KW-1133">Transmembrane helix</keyword>
<keyword evidence="10" id="KW-1185">Reference proteome</keyword>
<gene>
    <name evidence="9" type="ORF">ANME2D_03067</name>
</gene>
<feature type="transmembrane region" description="Helical" evidence="7">
    <location>
        <begin position="52"/>
        <end position="71"/>
    </location>
</feature>
<organism evidence="9 10">
    <name type="scientific">Candidatus Methanoperedens nitratireducens</name>
    <dbReference type="NCBI Taxonomy" id="1392998"/>
    <lineage>
        <taxon>Archaea</taxon>
        <taxon>Methanobacteriati</taxon>
        <taxon>Methanobacteriota</taxon>
        <taxon>Stenosarchaea group</taxon>
        <taxon>Methanomicrobia</taxon>
        <taxon>Methanosarcinales</taxon>
        <taxon>ANME-2 cluster</taxon>
        <taxon>Candidatus Methanoperedentaceae</taxon>
        <taxon>Candidatus Methanoperedens</taxon>
    </lineage>
</organism>
<evidence type="ECO:0000256" key="2">
    <source>
        <dbReference type="ARBA" id="ARBA00022448"/>
    </source>
</evidence>